<reference evidence="7 8" key="1">
    <citation type="submission" date="2019-10" db="EMBL/GenBank/DDBJ databases">
        <title>Alkaliphilus serpentinus sp. nov. and Alkaliphilus pronyensis sp. nov., two novel anaerobic alkaliphilic species isolated from the serpentinized-hosted hydrothermal field of the Prony Bay (New Caledonia).</title>
        <authorList>
            <person name="Postec A."/>
        </authorList>
    </citation>
    <scope>NUCLEOTIDE SEQUENCE [LARGE SCALE GENOMIC DNA]</scope>
    <source>
        <strain evidence="7 8">LacV</strain>
    </source>
</reference>
<dbReference type="Pfam" id="PF03572">
    <property type="entry name" value="Peptidase_S41"/>
    <property type="match status" value="1"/>
</dbReference>
<dbReference type="InterPro" id="IPR055210">
    <property type="entry name" value="CtpA/B_N"/>
</dbReference>
<dbReference type="Pfam" id="PF22694">
    <property type="entry name" value="CtpB_N-like"/>
    <property type="match status" value="1"/>
</dbReference>
<dbReference type="SUPFAM" id="SSF50156">
    <property type="entry name" value="PDZ domain-like"/>
    <property type="match status" value="1"/>
</dbReference>
<dbReference type="SMART" id="SM00228">
    <property type="entry name" value="PDZ"/>
    <property type="match status" value="1"/>
</dbReference>
<proteinExistence type="inferred from homology"/>
<dbReference type="Proteomes" id="UP000432715">
    <property type="component" value="Unassembled WGS sequence"/>
</dbReference>
<dbReference type="PANTHER" id="PTHR32060:SF30">
    <property type="entry name" value="CARBOXY-TERMINAL PROCESSING PROTEASE CTPA"/>
    <property type="match status" value="1"/>
</dbReference>
<evidence type="ECO:0000259" key="6">
    <source>
        <dbReference type="PROSITE" id="PS50106"/>
    </source>
</evidence>
<dbReference type="InterPro" id="IPR004447">
    <property type="entry name" value="Peptidase_S41A"/>
</dbReference>
<protein>
    <submittedName>
        <fullName evidence="7">S41 family peptidase</fullName>
    </submittedName>
</protein>
<comment type="caution">
    <text evidence="7">The sequence shown here is derived from an EMBL/GenBank/DDBJ whole genome shotgun (WGS) entry which is preliminary data.</text>
</comment>
<dbReference type="OrthoDB" id="9812068at2"/>
<keyword evidence="4 5" id="KW-0720">Serine protease</keyword>
<dbReference type="GO" id="GO:0008236">
    <property type="term" value="F:serine-type peptidase activity"/>
    <property type="evidence" value="ECO:0007669"/>
    <property type="project" value="UniProtKB-KW"/>
</dbReference>
<dbReference type="NCBIfam" id="TIGR00225">
    <property type="entry name" value="prc"/>
    <property type="match status" value="1"/>
</dbReference>
<keyword evidence="2 5" id="KW-0645">Protease</keyword>
<evidence type="ECO:0000256" key="1">
    <source>
        <dbReference type="ARBA" id="ARBA00009179"/>
    </source>
</evidence>
<dbReference type="AlphaFoldDB" id="A0A6I0EXM8"/>
<dbReference type="RefSeq" id="WP_151861887.1">
    <property type="nucleotide sequence ID" value="NZ_WBZC01000050.1"/>
</dbReference>
<evidence type="ECO:0000256" key="3">
    <source>
        <dbReference type="ARBA" id="ARBA00022801"/>
    </source>
</evidence>
<dbReference type="PANTHER" id="PTHR32060">
    <property type="entry name" value="TAIL-SPECIFIC PROTEASE"/>
    <property type="match status" value="1"/>
</dbReference>
<dbReference type="PROSITE" id="PS50106">
    <property type="entry name" value="PDZ"/>
    <property type="match status" value="1"/>
</dbReference>
<dbReference type="GO" id="GO:0030288">
    <property type="term" value="C:outer membrane-bounded periplasmic space"/>
    <property type="evidence" value="ECO:0007669"/>
    <property type="project" value="TreeGrafter"/>
</dbReference>
<dbReference type="SMART" id="SM00245">
    <property type="entry name" value="TSPc"/>
    <property type="match status" value="1"/>
</dbReference>
<evidence type="ECO:0000256" key="5">
    <source>
        <dbReference type="RuleBase" id="RU004404"/>
    </source>
</evidence>
<gene>
    <name evidence="7" type="ORF">F8154_12135</name>
</gene>
<feature type="domain" description="PDZ" evidence="6">
    <location>
        <begin position="102"/>
        <end position="171"/>
    </location>
</feature>
<accession>A0A6I0EXM8</accession>
<dbReference type="EMBL" id="WBZC01000050">
    <property type="protein sequence ID" value="KAB3532153.1"/>
    <property type="molecule type" value="Genomic_DNA"/>
</dbReference>
<dbReference type="InterPro" id="IPR001478">
    <property type="entry name" value="PDZ"/>
</dbReference>
<dbReference type="Gene3D" id="2.30.42.10">
    <property type="match status" value="1"/>
</dbReference>
<dbReference type="SUPFAM" id="SSF52096">
    <property type="entry name" value="ClpP/crotonase"/>
    <property type="match status" value="1"/>
</dbReference>
<evidence type="ECO:0000313" key="8">
    <source>
        <dbReference type="Proteomes" id="UP000432715"/>
    </source>
</evidence>
<dbReference type="Pfam" id="PF13180">
    <property type="entry name" value="PDZ_2"/>
    <property type="match status" value="1"/>
</dbReference>
<dbReference type="GO" id="GO:0006508">
    <property type="term" value="P:proteolysis"/>
    <property type="evidence" value="ECO:0007669"/>
    <property type="project" value="UniProtKB-KW"/>
</dbReference>
<dbReference type="CDD" id="cd06782">
    <property type="entry name" value="cpPDZ_CPP-like"/>
    <property type="match status" value="1"/>
</dbReference>
<dbReference type="InterPro" id="IPR029045">
    <property type="entry name" value="ClpP/crotonase-like_dom_sf"/>
</dbReference>
<organism evidence="7 8">
    <name type="scientific">Alkaliphilus pronyensis</name>
    <dbReference type="NCBI Taxonomy" id="1482732"/>
    <lineage>
        <taxon>Bacteria</taxon>
        <taxon>Bacillati</taxon>
        <taxon>Bacillota</taxon>
        <taxon>Clostridia</taxon>
        <taxon>Peptostreptococcales</taxon>
        <taxon>Natronincolaceae</taxon>
        <taxon>Alkaliphilus</taxon>
    </lineage>
</organism>
<sequence>MISKRNALIGAIIIVVLTTALNITIGNVIAIRLGDKVIISDETHEFYTNIKNKYGKLFSLNDYLMNNYYDKLDEEKLIEGGIKGMFDSIGDPYTSYMTEKEFSDLMTRTSGSYGGIGVIVTPGEDGYVTVVSPIEDTPGERAGLRTSDRIVSVDGKAISGDKLNYAVELMKGEPGTEVKLSIKRDGVAEIIDVTIVREEIRLKTVKSQVLDDNIGYIRISMFDEQTAGDFKKELESLEKKNIKGLILDLRNNPGGLLSQCIEIADILLGEQLIVYTEDRNGVREEERSNKESVDYPLVLVVNEGSASASEILAGAVKDGEAGTIVGTKTFGKGLVQQVKPLDDGTGFKYTVSQYFTPNGTYIHGSGIEPHIFVELPEELQGKYDIEESEDSQLIKAIEVMKEKLK</sequence>
<dbReference type="GO" id="GO:0004175">
    <property type="term" value="F:endopeptidase activity"/>
    <property type="evidence" value="ECO:0007669"/>
    <property type="project" value="TreeGrafter"/>
</dbReference>
<evidence type="ECO:0000256" key="4">
    <source>
        <dbReference type="ARBA" id="ARBA00022825"/>
    </source>
</evidence>
<evidence type="ECO:0000313" key="7">
    <source>
        <dbReference type="EMBL" id="KAB3532153.1"/>
    </source>
</evidence>
<keyword evidence="3 5" id="KW-0378">Hydrolase</keyword>
<evidence type="ECO:0000256" key="2">
    <source>
        <dbReference type="ARBA" id="ARBA00022670"/>
    </source>
</evidence>
<name>A0A6I0EXM8_9FIRM</name>
<dbReference type="FunFam" id="2.30.42.10:FF:000063">
    <property type="entry name" value="Peptidase, S41 family"/>
    <property type="match status" value="1"/>
</dbReference>
<dbReference type="InterPro" id="IPR036034">
    <property type="entry name" value="PDZ_sf"/>
</dbReference>
<dbReference type="GO" id="GO:0007165">
    <property type="term" value="P:signal transduction"/>
    <property type="evidence" value="ECO:0007669"/>
    <property type="project" value="TreeGrafter"/>
</dbReference>
<dbReference type="CDD" id="cd07560">
    <property type="entry name" value="Peptidase_S41_CPP"/>
    <property type="match status" value="1"/>
</dbReference>
<keyword evidence="8" id="KW-1185">Reference proteome</keyword>
<dbReference type="Gene3D" id="3.90.226.10">
    <property type="entry name" value="2-enoyl-CoA Hydratase, Chain A, domain 1"/>
    <property type="match status" value="1"/>
</dbReference>
<comment type="similarity">
    <text evidence="1 5">Belongs to the peptidase S41A family.</text>
</comment>
<dbReference type="Gene3D" id="3.30.750.44">
    <property type="match status" value="1"/>
</dbReference>
<dbReference type="InterPro" id="IPR005151">
    <property type="entry name" value="Tail-specific_protease"/>
</dbReference>